<evidence type="ECO:0000313" key="4">
    <source>
        <dbReference type="Proteomes" id="UP001596242"/>
    </source>
</evidence>
<feature type="region of interest" description="Disordered" evidence="1">
    <location>
        <begin position="1"/>
        <end position="25"/>
    </location>
</feature>
<protein>
    <submittedName>
        <fullName evidence="3">DUF397 domain-containing protein</fullName>
    </submittedName>
</protein>
<dbReference type="RefSeq" id="WP_386398120.1">
    <property type="nucleotide sequence ID" value="NZ_JBHSPT010000037.1"/>
</dbReference>
<feature type="domain" description="DUF397" evidence="2">
    <location>
        <begin position="14"/>
        <end position="31"/>
    </location>
</feature>
<dbReference type="Pfam" id="PF04149">
    <property type="entry name" value="DUF397"/>
    <property type="match status" value="2"/>
</dbReference>
<gene>
    <name evidence="3" type="ORF">ACFP50_16795</name>
</gene>
<accession>A0ABW1M224</accession>
<keyword evidence="4" id="KW-1185">Reference proteome</keyword>
<evidence type="ECO:0000256" key="1">
    <source>
        <dbReference type="SAM" id="MobiDB-lite"/>
    </source>
</evidence>
<evidence type="ECO:0000313" key="3">
    <source>
        <dbReference type="EMBL" id="MFC6057067.1"/>
    </source>
</evidence>
<dbReference type="EMBL" id="JBHSPT010000037">
    <property type="protein sequence ID" value="MFC6057067.1"/>
    <property type="molecule type" value="Genomic_DNA"/>
</dbReference>
<evidence type="ECO:0000259" key="2">
    <source>
        <dbReference type="Pfam" id="PF04149"/>
    </source>
</evidence>
<reference evidence="4" key="1">
    <citation type="journal article" date="2019" name="Int. J. Syst. Evol. Microbiol.">
        <title>The Global Catalogue of Microorganisms (GCM) 10K type strain sequencing project: providing services to taxonomists for standard genome sequencing and annotation.</title>
        <authorList>
            <consortium name="The Broad Institute Genomics Platform"/>
            <consortium name="The Broad Institute Genome Sequencing Center for Infectious Disease"/>
            <person name="Wu L."/>
            <person name="Ma J."/>
        </authorList>
    </citation>
    <scope>NUCLEOTIDE SEQUENCE [LARGE SCALE GENOMIC DNA]</scope>
    <source>
        <strain evidence="4">JCM 12763</strain>
    </source>
</reference>
<feature type="compositionally biased region" description="Low complexity" evidence="1">
    <location>
        <begin position="12"/>
        <end position="22"/>
    </location>
</feature>
<comment type="caution">
    <text evidence="3">The sequence shown here is derived from an EMBL/GenBank/DDBJ whole genome shotgun (WGS) entry which is preliminary data.</text>
</comment>
<dbReference type="InterPro" id="IPR007278">
    <property type="entry name" value="DUF397"/>
</dbReference>
<organism evidence="3 4">
    <name type="scientific">Streptomyces pratens</name>
    <dbReference type="NCBI Taxonomy" id="887456"/>
    <lineage>
        <taxon>Bacteria</taxon>
        <taxon>Bacillati</taxon>
        <taxon>Actinomycetota</taxon>
        <taxon>Actinomycetes</taxon>
        <taxon>Kitasatosporales</taxon>
        <taxon>Streptomycetaceae</taxon>
        <taxon>Streptomyces</taxon>
    </lineage>
</organism>
<feature type="domain" description="DUF397" evidence="2">
    <location>
        <begin position="32"/>
        <end position="82"/>
    </location>
</feature>
<dbReference type="Proteomes" id="UP001596242">
    <property type="component" value="Unassembled WGS sequence"/>
</dbReference>
<proteinExistence type="predicted"/>
<name>A0ABW1M224_9ACTN</name>
<sequence>MKARNSDPAADGLSWYKSSYSSGSGGQCVEVAWVKSSYSAGNGGDCVEVADAGTAVLIRDSKCPDVAILNVPSAQWTAFVRMAAGV</sequence>